<evidence type="ECO:0000313" key="1">
    <source>
        <dbReference type="EMBL" id="WQF85617.1"/>
    </source>
</evidence>
<evidence type="ECO:0000313" key="2">
    <source>
        <dbReference type="Proteomes" id="UP001322277"/>
    </source>
</evidence>
<dbReference type="KEGG" id="cdet:87947131"/>
<name>A0AAX4IQX5_9PEZI</name>
<sequence length="62" mass="7396">MPLIYGEGPKAFLRLQEEIFRLFDNQTVFCWAWDPDEVSMVVRETDCFYDCIVTPRTCQNEE</sequence>
<proteinExistence type="predicted"/>
<reference evidence="2" key="1">
    <citation type="journal article" date="2023" name="bioRxiv">
        <title>Complete genome of the Medicago anthracnose fungus, Colletotrichum destructivum, reveals a mini-chromosome-like region within a core chromosome.</title>
        <authorList>
            <person name="Lapalu N."/>
            <person name="Simon A."/>
            <person name="Lu A."/>
            <person name="Plaumann P.-L."/>
            <person name="Amselem J."/>
            <person name="Pigne S."/>
            <person name="Auger A."/>
            <person name="Koch C."/>
            <person name="Dallery J.-F."/>
            <person name="O'Connell R.J."/>
        </authorList>
    </citation>
    <scope>NUCLEOTIDE SEQUENCE [LARGE SCALE GENOMIC DNA]</scope>
    <source>
        <strain evidence="2">CBS 520.97</strain>
    </source>
</reference>
<dbReference type="Proteomes" id="UP001322277">
    <property type="component" value="Chromosome 7"/>
</dbReference>
<gene>
    <name evidence="1" type="ORF">CDEST_10631</name>
</gene>
<keyword evidence="2" id="KW-1185">Reference proteome</keyword>
<dbReference type="AlphaFoldDB" id="A0AAX4IQX5"/>
<accession>A0AAX4IQX5</accession>
<dbReference type="RefSeq" id="XP_062782838.1">
    <property type="nucleotide sequence ID" value="XM_062926787.1"/>
</dbReference>
<organism evidence="1 2">
    <name type="scientific">Colletotrichum destructivum</name>
    <dbReference type="NCBI Taxonomy" id="34406"/>
    <lineage>
        <taxon>Eukaryota</taxon>
        <taxon>Fungi</taxon>
        <taxon>Dikarya</taxon>
        <taxon>Ascomycota</taxon>
        <taxon>Pezizomycotina</taxon>
        <taxon>Sordariomycetes</taxon>
        <taxon>Hypocreomycetidae</taxon>
        <taxon>Glomerellales</taxon>
        <taxon>Glomerellaceae</taxon>
        <taxon>Colletotrichum</taxon>
        <taxon>Colletotrichum destructivum species complex</taxon>
    </lineage>
</organism>
<dbReference type="EMBL" id="CP137311">
    <property type="protein sequence ID" value="WQF85617.1"/>
    <property type="molecule type" value="Genomic_DNA"/>
</dbReference>
<dbReference type="GeneID" id="87947131"/>
<protein>
    <submittedName>
        <fullName evidence="1">Uncharacterized protein</fullName>
    </submittedName>
</protein>